<dbReference type="Pfam" id="PF00571">
    <property type="entry name" value="CBS"/>
    <property type="match status" value="2"/>
</dbReference>
<dbReference type="SMART" id="SM00116">
    <property type="entry name" value="CBS"/>
    <property type="match status" value="2"/>
</dbReference>
<dbReference type="SUPFAM" id="SSF54631">
    <property type="entry name" value="CBS-domain pair"/>
    <property type="match status" value="1"/>
</dbReference>
<dbReference type="PANTHER" id="PTHR48108">
    <property type="entry name" value="CBS DOMAIN-CONTAINING PROTEIN CBSX2, CHLOROPLASTIC"/>
    <property type="match status" value="1"/>
</dbReference>
<dbReference type="PROSITE" id="PS51371">
    <property type="entry name" value="CBS"/>
    <property type="match status" value="1"/>
</dbReference>
<dbReference type="Pfam" id="PF10335">
    <property type="entry name" value="DUF294_C"/>
    <property type="match status" value="1"/>
</dbReference>
<dbReference type="InterPro" id="IPR000644">
    <property type="entry name" value="CBS_dom"/>
</dbReference>
<evidence type="ECO:0000256" key="2">
    <source>
        <dbReference type="PROSITE-ProRule" id="PRU00703"/>
    </source>
</evidence>
<keyword evidence="1" id="KW-0677">Repeat</keyword>
<dbReference type="GO" id="GO:0008773">
    <property type="term" value="F:[protein-PII] uridylyltransferase activity"/>
    <property type="evidence" value="ECO:0007669"/>
    <property type="project" value="InterPro"/>
</dbReference>
<keyword evidence="5" id="KW-1185">Reference proteome</keyword>
<dbReference type="PANTHER" id="PTHR48108:SF26">
    <property type="entry name" value="CBS DOMAIN-CONTAINING PROTEIN DDB_G0289609"/>
    <property type="match status" value="1"/>
</dbReference>
<dbReference type="Proteomes" id="UP000199397">
    <property type="component" value="Unassembled WGS sequence"/>
</dbReference>
<dbReference type="InterPro" id="IPR018821">
    <property type="entry name" value="DUF294_put_nucleoTrafse_sb-bd"/>
</dbReference>
<keyword evidence="2" id="KW-0129">CBS domain</keyword>
<dbReference type="CDD" id="cd05401">
    <property type="entry name" value="NT_GlnE_GlnD_like"/>
    <property type="match status" value="1"/>
</dbReference>
<dbReference type="InterPro" id="IPR051462">
    <property type="entry name" value="CBS_domain-containing"/>
</dbReference>
<dbReference type="OrthoDB" id="9808528at2"/>
<dbReference type="STRING" id="525918.SAMN05660964_01603"/>
<sequence length="470" mass="51574">MLHAHLTEFACPALTVAGNDTIRTVAARMTQAASRVALVLDASGNLQGVVTDMDLRTRVLAAGLDPTTPVGEIMTHQPLVVAASETASAALLLMARRNIRHILVRLADGSFGIVSAFDLLRQYDYNAAWLIGDIHVAADVATLSRLSQHLPSALVRMVQNGTPARDSAHSLSLVGQEIVHRLLTLAENRFGAPPIPYAFMVAGSMGRHEQTIHTDQDNAMILDDSFVEELHDSYFQQVAHFVSDGLAASGYVYCPGNIMASNPQWRQPLHVWREYFRQWIDTPEPQALVNATIFFDLRCTYGDDSLWLRLRDDLLGRSRNSSLFQHLLAENAQTFQPPLNFWGGFASERNAAGEKVIDLKKRGVVPVIDLARVYALAHGLPPVNTVERLQALAEVGALNRADVGELLEALEVISRLRLQHQARQVLAGVKPDNALPLASLSALERNHLKGACEVVARLQQGMFRAYRSGG</sequence>
<dbReference type="AlphaFoldDB" id="A0A1H4B5K9"/>
<accession>A0A1H4B5K9</accession>
<reference evidence="4 5" key="1">
    <citation type="submission" date="2016-10" db="EMBL/GenBank/DDBJ databases">
        <authorList>
            <person name="de Groot N.N."/>
        </authorList>
    </citation>
    <scope>NUCLEOTIDE SEQUENCE [LARGE SCALE GENOMIC DNA]</scope>
    <source>
        <strain evidence="4 5">DSM 21228</strain>
    </source>
</reference>
<dbReference type="Pfam" id="PF03445">
    <property type="entry name" value="DUF294"/>
    <property type="match status" value="1"/>
</dbReference>
<protein>
    <submittedName>
        <fullName evidence="4">CBS domain-containing protein</fullName>
    </submittedName>
</protein>
<proteinExistence type="predicted"/>
<evidence type="ECO:0000259" key="3">
    <source>
        <dbReference type="PROSITE" id="PS51371"/>
    </source>
</evidence>
<name>A0A1H4B5K9_9GAMM</name>
<dbReference type="RefSeq" id="WP_093067162.1">
    <property type="nucleotide sequence ID" value="NZ_FNQP01000007.1"/>
</dbReference>
<dbReference type="EMBL" id="FNQP01000007">
    <property type="protein sequence ID" value="SEA43409.1"/>
    <property type="molecule type" value="Genomic_DNA"/>
</dbReference>
<dbReference type="InterPro" id="IPR046342">
    <property type="entry name" value="CBS_dom_sf"/>
</dbReference>
<evidence type="ECO:0000313" key="5">
    <source>
        <dbReference type="Proteomes" id="UP000199397"/>
    </source>
</evidence>
<gene>
    <name evidence="4" type="ORF">SAMN05660964_01603</name>
</gene>
<evidence type="ECO:0000256" key="1">
    <source>
        <dbReference type="ARBA" id="ARBA00022737"/>
    </source>
</evidence>
<evidence type="ECO:0000313" key="4">
    <source>
        <dbReference type="EMBL" id="SEA43409.1"/>
    </source>
</evidence>
<dbReference type="InterPro" id="IPR005105">
    <property type="entry name" value="GlnD_Uridyltrans_N"/>
</dbReference>
<dbReference type="Gene3D" id="3.10.580.10">
    <property type="entry name" value="CBS-domain"/>
    <property type="match status" value="1"/>
</dbReference>
<organism evidence="4 5">
    <name type="scientific">Thiothrix caldifontis</name>
    <dbReference type="NCBI Taxonomy" id="525918"/>
    <lineage>
        <taxon>Bacteria</taxon>
        <taxon>Pseudomonadati</taxon>
        <taxon>Pseudomonadota</taxon>
        <taxon>Gammaproteobacteria</taxon>
        <taxon>Thiotrichales</taxon>
        <taxon>Thiotrichaceae</taxon>
        <taxon>Thiothrix</taxon>
    </lineage>
</organism>
<feature type="domain" description="CBS" evidence="3">
    <location>
        <begin position="6"/>
        <end position="66"/>
    </location>
</feature>